<keyword evidence="2 12" id="KW-0639">Primosome</keyword>
<dbReference type="Pfam" id="PF08275">
    <property type="entry name" value="DNAG_N"/>
    <property type="match status" value="1"/>
</dbReference>
<dbReference type="PROSITE" id="PS50880">
    <property type="entry name" value="TOPRIM"/>
    <property type="match status" value="1"/>
</dbReference>
<proteinExistence type="inferred from homology"/>
<evidence type="ECO:0000256" key="1">
    <source>
        <dbReference type="ARBA" id="ARBA00022478"/>
    </source>
</evidence>
<dbReference type="InterPro" id="IPR034151">
    <property type="entry name" value="TOPRIM_DnaG_bac"/>
</dbReference>
<evidence type="ECO:0000313" key="16">
    <source>
        <dbReference type="Proteomes" id="UP000596063"/>
    </source>
</evidence>
<dbReference type="InterPro" id="IPR006295">
    <property type="entry name" value="DNA_primase_DnaG"/>
</dbReference>
<keyword evidence="4 12" id="KW-0548">Nucleotidyltransferase</keyword>
<feature type="domain" description="Toprim" evidence="14">
    <location>
        <begin position="262"/>
        <end position="344"/>
    </location>
</feature>
<dbReference type="SMART" id="SM00493">
    <property type="entry name" value="TOPRIM"/>
    <property type="match status" value="1"/>
</dbReference>
<dbReference type="Pfam" id="PF01807">
    <property type="entry name" value="Zn_ribbon_DnaG"/>
    <property type="match status" value="1"/>
</dbReference>
<feature type="zinc finger region" description="CHC2-type" evidence="12">
    <location>
        <begin position="42"/>
        <end position="66"/>
    </location>
</feature>
<keyword evidence="16" id="KW-1185">Reference proteome</keyword>
<dbReference type="InterPro" id="IPR002694">
    <property type="entry name" value="Znf_CHC2"/>
</dbReference>
<keyword evidence="9" id="KW-0460">Magnesium</keyword>
<evidence type="ECO:0000256" key="10">
    <source>
        <dbReference type="ARBA" id="ARBA00023125"/>
    </source>
</evidence>
<dbReference type="InterPro" id="IPR030846">
    <property type="entry name" value="DnaG_bac"/>
</dbReference>
<dbReference type="Pfam" id="PF13155">
    <property type="entry name" value="Toprim_2"/>
    <property type="match status" value="1"/>
</dbReference>
<keyword evidence="3 12" id="KW-0808">Transferase</keyword>
<dbReference type="Gene3D" id="3.40.1360.10">
    <property type="match status" value="1"/>
</dbReference>
<dbReference type="FunFam" id="3.40.1360.10:FF:000002">
    <property type="entry name" value="DNA primase"/>
    <property type="match status" value="1"/>
</dbReference>
<comment type="cofactor">
    <cofactor evidence="12">
        <name>Zn(2+)</name>
        <dbReference type="ChEBI" id="CHEBI:29105"/>
    </cofactor>
    <text evidence="12">Binds 1 zinc ion per monomer.</text>
</comment>
<name>A0A7T4R306_9GAMM</name>
<dbReference type="NCBIfam" id="TIGR01391">
    <property type="entry name" value="dnaG"/>
    <property type="match status" value="1"/>
</dbReference>
<dbReference type="EMBL" id="CP066167">
    <property type="protein sequence ID" value="QQD19382.1"/>
    <property type="molecule type" value="Genomic_DNA"/>
</dbReference>
<comment type="subunit">
    <text evidence="12">Monomer. Interacts with DnaB.</text>
</comment>
<dbReference type="Gene3D" id="1.10.860.10">
    <property type="entry name" value="DNAb Helicase, Chain A"/>
    <property type="match status" value="1"/>
</dbReference>
<dbReference type="SUPFAM" id="SSF57783">
    <property type="entry name" value="Zinc beta-ribbon"/>
    <property type="match status" value="1"/>
</dbReference>
<evidence type="ECO:0000256" key="9">
    <source>
        <dbReference type="ARBA" id="ARBA00022842"/>
    </source>
</evidence>
<reference evidence="15 16" key="1">
    <citation type="submission" date="2020-12" db="EMBL/GenBank/DDBJ databases">
        <authorList>
            <person name="Shan Y."/>
        </authorList>
    </citation>
    <scope>NUCLEOTIDE SEQUENCE [LARGE SCALE GENOMIC DNA]</scope>
    <source>
        <strain evidence="16">csc3.9</strain>
    </source>
</reference>
<gene>
    <name evidence="12" type="primary">dnaG</name>
    <name evidence="15" type="ORF">I6N98_05885</name>
</gene>
<dbReference type="SMART" id="SM00400">
    <property type="entry name" value="ZnF_CHCC"/>
    <property type="match status" value="1"/>
</dbReference>
<dbReference type="Proteomes" id="UP000596063">
    <property type="component" value="Chromosome"/>
</dbReference>
<evidence type="ECO:0000256" key="3">
    <source>
        <dbReference type="ARBA" id="ARBA00022679"/>
    </source>
</evidence>
<dbReference type="InterPro" id="IPR019475">
    <property type="entry name" value="DNA_primase_DnaB-bd"/>
</dbReference>
<sequence>MAAKGRIPQSFIDDLLSRLDIVEIIDRRVPLKKSGRNYTARCPFHDEKTPSFSVNPDKQFYYCFGCGAGGNALSFIMDYDRQDFPAAVDTLAHHAGLEVPREELTPQQQRKQQQRKTIYDLMAQLATHYQQQLRQHPQGQRAVDYLKQRGLNGQIARDFGIGFAPPGWDNVLQQFGVDEQARQQLIDAGMVVVREDGRSYDRFRDRIMFPIRDNRGRVVAFGGRVLGDDKPKYLNSPETDIFHKGRELYGLYEARQHNRQLDQLLVVEGYMDVVALAQNGIPRGVATLGTASNTDHLRTAFRYTSEIVFCFDGDQAGRNAAQRALENALPVMEDGRQVRFLFLPEGEDPDSLVRRIGTAGFLQHIAQAMPLEDFLFTSLSEGLNTDSMEGRARLSKLAAPMLAQLPEGVYKQLMLDALAKRTGLTPQALEQLMQSAAPPEDEAPPPGHTGSSDRSEKRRDTAGLMAKLPASRRDPALFALAMLLFAPQRTAKVPLGLSALGKSALGDSDSEVLLRDILQLLERRPDSTTAMLLGHWHGQPQYALLTEALNTIELLGPWLDDERAAAAFSDTLQFFQAQHTEQRYRERLAALKARTSERPELPVSDTVQPEVDKTTTANYAEIDDETKAQLLHIQQLLAEKHRR</sequence>
<evidence type="ECO:0000256" key="4">
    <source>
        <dbReference type="ARBA" id="ARBA00022695"/>
    </source>
</evidence>
<dbReference type="HAMAP" id="MF_00974">
    <property type="entry name" value="DNA_primase_DnaG"/>
    <property type="match status" value="1"/>
</dbReference>
<evidence type="ECO:0000256" key="2">
    <source>
        <dbReference type="ARBA" id="ARBA00022515"/>
    </source>
</evidence>
<dbReference type="InterPro" id="IPR036977">
    <property type="entry name" value="DNA_primase_Znf_CHC2"/>
</dbReference>
<organism evidence="15 16">
    <name type="scientific">Spongiibacter nanhainus</name>
    <dbReference type="NCBI Taxonomy" id="2794344"/>
    <lineage>
        <taxon>Bacteria</taxon>
        <taxon>Pseudomonadati</taxon>
        <taxon>Pseudomonadota</taxon>
        <taxon>Gammaproteobacteria</taxon>
        <taxon>Cellvibrionales</taxon>
        <taxon>Spongiibacteraceae</taxon>
        <taxon>Spongiibacter</taxon>
    </lineage>
</organism>
<dbReference type="GO" id="GO:0008270">
    <property type="term" value="F:zinc ion binding"/>
    <property type="evidence" value="ECO:0007669"/>
    <property type="project" value="UniProtKB-UniRule"/>
</dbReference>
<feature type="region of interest" description="Disordered" evidence="13">
    <location>
        <begin position="436"/>
        <end position="459"/>
    </location>
</feature>
<dbReference type="InterPro" id="IPR013173">
    <property type="entry name" value="DNA_primase_DnaG_DnaB-bd_dom"/>
</dbReference>
<dbReference type="PANTHER" id="PTHR30313:SF2">
    <property type="entry name" value="DNA PRIMASE"/>
    <property type="match status" value="1"/>
</dbReference>
<dbReference type="GO" id="GO:0003677">
    <property type="term" value="F:DNA binding"/>
    <property type="evidence" value="ECO:0007669"/>
    <property type="project" value="UniProtKB-KW"/>
</dbReference>
<dbReference type="InterPro" id="IPR037068">
    <property type="entry name" value="DNA_primase_core_N_sf"/>
</dbReference>
<dbReference type="Pfam" id="PF10410">
    <property type="entry name" value="DnaB_bind"/>
    <property type="match status" value="1"/>
</dbReference>
<evidence type="ECO:0000313" key="15">
    <source>
        <dbReference type="EMBL" id="QQD19382.1"/>
    </source>
</evidence>
<accession>A0A7T4R306</accession>
<dbReference type="Gene3D" id="3.90.980.10">
    <property type="entry name" value="DNA primase, catalytic core, N-terminal domain"/>
    <property type="match status" value="1"/>
</dbReference>
<dbReference type="InterPro" id="IPR050219">
    <property type="entry name" value="DnaG_primase"/>
</dbReference>
<keyword evidence="6 12" id="KW-0479">Metal-binding</keyword>
<dbReference type="GO" id="GO:0005737">
    <property type="term" value="C:cytoplasm"/>
    <property type="evidence" value="ECO:0007669"/>
    <property type="project" value="TreeGrafter"/>
</dbReference>
<dbReference type="InterPro" id="IPR013264">
    <property type="entry name" value="DNAG_N"/>
</dbReference>
<dbReference type="GO" id="GO:1990077">
    <property type="term" value="C:primosome complex"/>
    <property type="evidence" value="ECO:0007669"/>
    <property type="project" value="UniProtKB-KW"/>
</dbReference>
<keyword evidence="1 12" id="KW-0240">DNA-directed RNA polymerase</keyword>
<dbReference type="GO" id="GO:0006269">
    <property type="term" value="P:DNA replication, synthesis of primer"/>
    <property type="evidence" value="ECO:0007669"/>
    <property type="project" value="UniProtKB-UniRule"/>
</dbReference>
<dbReference type="PANTHER" id="PTHR30313">
    <property type="entry name" value="DNA PRIMASE"/>
    <property type="match status" value="1"/>
</dbReference>
<evidence type="ECO:0000256" key="5">
    <source>
        <dbReference type="ARBA" id="ARBA00022705"/>
    </source>
</evidence>
<evidence type="ECO:0000256" key="6">
    <source>
        <dbReference type="ARBA" id="ARBA00022723"/>
    </source>
</evidence>
<dbReference type="KEGG" id="snan:I6N98_05885"/>
<comment type="similarity">
    <text evidence="12">Belongs to the DnaG primase family.</text>
</comment>
<dbReference type="EC" id="2.7.7.101" evidence="12"/>
<dbReference type="CDD" id="cd03364">
    <property type="entry name" value="TOPRIM_DnaG_primases"/>
    <property type="match status" value="1"/>
</dbReference>
<keyword evidence="11 12" id="KW-0804">Transcription</keyword>
<comment type="catalytic activity">
    <reaction evidence="12">
        <text>ssDNA + n NTP = ssDNA/pppN(pN)n-1 hybrid + (n-1) diphosphate.</text>
        <dbReference type="EC" id="2.7.7.101"/>
    </reaction>
</comment>
<dbReference type="GO" id="GO:0000428">
    <property type="term" value="C:DNA-directed RNA polymerase complex"/>
    <property type="evidence" value="ECO:0007669"/>
    <property type="project" value="UniProtKB-KW"/>
</dbReference>
<dbReference type="Gene3D" id="3.90.580.10">
    <property type="entry name" value="Zinc finger, CHC2-type domain"/>
    <property type="match status" value="1"/>
</dbReference>
<evidence type="ECO:0000256" key="8">
    <source>
        <dbReference type="ARBA" id="ARBA00022833"/>
    </source>
</evidence>
<dbReference type="SUPFAM" id="SSF117023">
    <property type="entry name" value="DNA primase DnaG, C-terminal domain"/>
    <property type="match status" value="1"/>
</dbReference>
<keyword evidence="7 12" id="KW-0863">Zinc-finger</keyword>
<comment type="function">
    <text evidence="12">RNA polymerase that catalyzes the synthesis of short RNA molecules used as primers for DNA polymerase during DNA replication.</text>
</comment>
<keyword evidence="10 12" id="KW-0238">DNA-binding</keyword>
<dbReference type="AlphaFoldDB" id="A0A7T4R306"/>
<dbReference type="SUPFAM" id="SSF56731">
    <property type="entry name" value="DNA primase core"/>
    <property type="match status" value="1"/>
</dbReference>
<dbReference type="FunFam" id="3.90.580.10:FF:000001">
    <property type="entry name" value="DNA primase"/>
    <property type="match status" value="1"/>
</dbReference>
<dbReference type="FunFam" id="3.90.980.10:FF:000001">
    <property type="entry name" value="DNA primase"/>
    <property type="match status" value="1"/>
</dbReference>
<dbReference type="Gene3D" id="1.20.50.20">
    <property type="entry name" value="DnaG, RNA polymerase domain, helical bundle"/>
    <property type="match status" value="1"/>
</dbReference>
<dbReference type="RefSeq" id="WP_198570867.1">
    <property type="nucleotide sequence ID" value="NZ_CP066167.1"/>
</dbReference>
<dbReference type="GO" id="GO:0003899">
    <property type="term" value="F:DNA-directed RNA polymerase activity"/>
    <property type="evidence" value="ECO:0007669"/>
    <property type="project" value="UniProtKB-UniRule"/>
</dbReference>
<evidence type="ECO:0000256" key="7">
    <source>
        <dbReference type="ARBA" id="ARBA00022771"/>
    </source>
</evidence>
<dbReference type="InterPro" id="IPR016136">
    <property type="entry name" value="DNA_helicase_N/primase_C"/>
</dbReference>
<dbReference type="Pfam" id="PF08278">
    <property type="entry name" value="DnaG_DnaB_bind"/>
    <property type="match status" value="1"/>
</dbReference>
<keyword evidence="8 12" id="KW-0862">Zinc</keyword>
<evidence type="ECO:0000256" key="12">
    <source>
        <dbReference type="HAMAP-Rule" id="MF_00974"/>
    </source>
</evidence>
<dbReference type="InterPro" id="IPR006171">
    <property type="entry name" value="TOPRIM_dom"/>
</dbReference>
<comment type="domain">
    <text evidence="12">Contains an N-terminal zinc-binding domain, a central core domain that contains the primase activity, and a C-terminal DnaB-binding domain.</text>
</comment>
<evidence type="ECO:0000256" key="11">
    <source>
        <dbReference type="ARBA" id="ARBA00023163"/>
    </source>
</evidence>
<protein>
    <recommendedName>
        <fullName evidence="12">DNA primase</fullName>
        <ecNumber evidence="12">2.7.7.101</ecNumber>
    </recommendedName>
</protein>
<keyword evidence="5 12" id="KW-0235">DNA replication</keyword>
<evidence type="ECO:0000256" key="13">
    <source>
        <dbReference type="SAM" id="MobiDB-lite"/>
    </source>
</evidence>
<evidence type="ECO:0000259" key="14">
    <source>
        <dbReference type="PROSITE" id="PS50880"/>
    </source>
</evidence>